<dbReference type="Gene3D" id="3.40.50.300">
    <property type="entry name" value="P-loop containing nucleotide triphosphate hydrolases"/>
    <property type="match status" value="1"/>
</dbReference>
<evidence type="ECO:0000259" key="5">
    <source>
        <dbReference type="Pfam" id="PF23598"/>
    </source>
</evidence>
<organism evidence="6 7">
    <name type="scientific">Trema orientale</name>
    <name type="common">Charcoal tree</name>
    <name type="synonym">Celtis orientalis</name>
    <dbReference type="NCBI Taxonomy" id="63057"/>
    <lineage>
        <taxon>Eukaryota</taxon>
        <taxon>Viridiplantae</taxon>
        <taxon>Streptophyta</taxon>
        <taxon>Embryophyta</taxon>
        <taxon>Tracheophyta</taxon>
        <taxon>Spermatophyta</taxon>
        <taxon>Magnoliopsida</taxon>
        <taxon>eudicotyledons</taxon>
        <taxon>Gunneridae</taxon>
        <taxon>Pentapetalae</taxon>
        <taxon>rosids</taxon>
        <taxon>fabids</taxon>
        <taxon>Rosales</taxon>
        <taxon>Cannabaceae</taxon>
        <taxon>Trema</taxon>
    </lineage>
</organism>
<dbReference type="Gene3D" id="1.10.10.10">
    <property type="entry name" value="Winged helix-like DNA-binding domain superfamily/Winged helix DNA-binding domain"/>
    <property type="match status" value="1"/>
</dbReference>
<evidence type="ECO:0000259" key="4">
    <source>
        <dbReference type="Pfam" id="PF23559"/>
    </source>
</evidence>
<dbReference type="PRINTS" id="PR00364">
    <property type="entry name" value="DISEASERSIST"/>
</dbReference>
<dbReference type="Pfam" id="PF00931">
    <property type="entry name" value="NB-ARC"/>
    <property type="match status" value="1"/>
</dbReference>
<feature type="domain" description="Disease resistance protein winged helix" evidence="4">
    <location>
        <begin position="357"/>
        <end position="430"/>
    </location>
</feature>
<feature type="domain" description="Disease resistance R13L4/SHOC-2-like LRR" evidence="5">
    <location>
        <begin position="476"/>
        <end position="809"/>
    </location>
</feature>
<dbReference type="InterPro" id="IPR058922">
    <property type="entry name" value="WHD_DRP"/>
</dbReference>
<dbReference type="Pfam" id="PF23559">
    <property type="entry name" value="WHD_DRP"/>
    <property type="match status" value="1"/>
</dbReference>
<evidence type="ECO:0000313" key="7">
    <source>
        <dbReference type="Proteomes" id="UP000237000"/>
    </source>
</evidence>
<dbReference type="InParanoid" id="A0A2P5A3V9"/>
<accession>A0A2P5A3V9</accession>
<dbReference type="OrthoDB" id="646178at2759"/>
<dbReference type="InterPro" id="IPR002182">
    <property type="entry name" value="NB-ARC"/>
</dbReference>
<name>A0A2P5A3V9_TREOI</name>
<sequence>MAEFLVSKLAEAVVSQAVQRISDLLLYEAPSLATVKIDRLETWLVRLRTPLRPISSKFAPPTEKLFTSESFAIKSAPSKKSSEAFVNGGRGKTTLAKRVYNDVDVKKHFDCCAWIFISQQYGIRDLLSEIIIQVGSQFRRKGKIDRKEILEKWKKTDRRELLEKLIQDERERLKVAKDHELIDRLKRELQEERYLVVLDDIWSIDAWNTMRNAFPKGKIGSKIVFTTRNKEVAVIADPYSPPIEPPFLTDRESWELLHQKAFPKSIFPQHDCPQGLENIGKEMVQKCGGLPLAIVTLGGLLRTKNSLDGWKRVQRNVNSHLVKSKAQQKYGVEEILALSYHDLPYNLKPCFLYLGSFSEYWEIPKGKLIRLWIAEGFIQTERSEVEETLEEVAERYLEELIDRCVVQVGRSDHNGTGVKVCRMHDLMRDFCVSKAKEDNFFEIIEQPEMNMTTSIFSRRIAVHLGSHFGTQQFHSQLRSVLWSDVYNCPNTSLLRNKKFRLLRVLELGSARHKRPLRKMPIELGNLVHLRYLGLRNAEISELPHSIGNLQSLHTLDLRMKMLAYSLPESVSRLIRLRHLFLPDFRHTTDLSWSRCRFGMENLTNIQTLKHIRAESLIKYGMVLKLTNLQSLVIQFKSIPEARLVIKSPTFRVGRLRSLEMYMQNENAFPSLEPLSHCHLLSKLCLAGKIRSGGSSDHCLRFLPGSLTKLILRYSEIKQEGIEVMEKLLHNLRFLLLGYDSYSESEMFFSANGFPKLETLQLFGLFQLDNWQMEEGSMPSLKRLDVEYIPKLRVFPHGLMYVTTLQELNVVRMNRFKDRLQVIDGNEGADYYKVRHIPSVSFLNISV</sequence>
<evidence type="ECO:0000313" key="6">
    <source>
        <dbReference type="EMBL" id="PON31237.1"/>
    </source>
</evidence>
<dbReference type="PANTHER" id="PTHR23155:SF1185">
    <property type="entry name" value="DISEASE RESISTANCE RPP8-LIKE PROTEIN 3-RELATED"/>
    <property type="match status" value="1"/>
</dbReference>
<dbReference type="SUPFAM" id="SSF52540">
    <property type="entry name" value="P-loop containing nucleoside triphosphate hydrolases"/>
    <property type="match status" value="1"/>
</dbReference>
<dbReference type="InterPro" id="IPR055414">
    <property type="entry name" value="LRR_R13L4/SHOC2-like"/>
</dbReference>
<evidence type="ECO:0000256" key="2">
    <source>
        <dbReference type="ARBA" id="ARBA00022821"/>
    </source>
</evidence>
<dbReference type="GO" id="GO:0043531">
    <property type="term" value="F:ADP binding"/>
    <property type="evidence" value="ECO:0007669"/>
    <property type="project" value="InterPro"/>
</dbReference>
<keyword evidence="1" id="KW-0677">Repeat</keyword>
<dbReference type="Pfam" id="PF23598">
    <property type="entry name" value="LRR_14"/>
    <property type="match status" value="1"/>
</dbReference>
<dbReference type="InterPro" id="IPR044974">
    <property type="entry name" value="Disease_R_plants"/>
</dbReference>
<dbReference type="GO" id="GO:0098542">
    <property type="term" value="P:defense response to other organism"/>
    <property type="evidence" value="ECO:0007669"/>
    <property type="project" value="TreeGrafter"/>
</dbReference>
<dbReference type="InterPro" id="IPR032675">
    <property type="entry name" value="LRR_dom_sf"/>
</dbReference>
<dbReference type="InterPro" id="IPR036388">
    <property type="entry name" value="WH-like_DNA-bd_sf"/>
</dbReference>
<dbReference type="InterPro" id="IPR027417">
    <property type="entry name" value="P-loop_NTPase"/>
</dbReference>
<protein>
    <submittedName>
        <fullName evidence="6">NB-ARC domain, LRR domain containing protein</fullName>
    </submittedName>
</protein>
<keyword evidence="7" id="KW-1185">Reference proteome</keyword>
<dbReference type="FunFam" id="1.10.10.10:FF:000322">
    <property type="entry name" value="Probable disease resistance protein At1g63360"/>
    <property type="match status" value="1"/>
</dbReference>
<proteinExistence type="predicted"/>
<dbReference type="EMBL" id="JXTC01001538">
    <property type="protein sequence ID" value="PON31237.1"/>
    <property type="molecule type" value="Genomic_DNA"/>
</dbReference>
<evidence type="ECO:0000256" key="1">
    <source>
        <dbReference type="ARBA" id="ARBA00022737"/>
    </source>
</evidence>
<dbReference type="InterPro" id="IPR042197">
    <property type="entry name" value="Apaf_helical"/>
</dbReference>
<dbReference type="PANTHER" id="PTHR23155">
    <property type="entry name" value="DISEASE RESISTANCE PROTEIN RP"/>
    <property type="match status" value="1"/>
</dbReference>
<reference evidence="7" key="1">
    <citation type="submission" date="2016-06" db="EMBL/GenBank/DDBJ databases">
        <title>Parallel loss of symbiosis genes in relatives of nitrogen-fixing non-legume Parasponia.</title>
        <authorList>
            <person name="Van Velzen R."/>
            <person name="Holmer R."/>
            <person name="Bu F."/>
            <person name="Rutten L."/>
            <person name="Van Zeijl A."/>
            <person name="Liu W."/>
            <person name="Santuari L."/>
            <person name="Cao Q."/>
            <person name="Sharma T."/>
            <person name="Shen D."/>
            <person name="Roswanjaya Y."/>
            <person name="Wardhani T."/>
            <person name="Kalhor M.S."/>
            <person name="Jansen J."/>
            <person name="Van den Hoogen J."/>
            <person name="Gungor B."/>
            <person name="Hartog M."/>
            <person name="Hontelez J."/>
            <person name="Verver J."/>
            <person name="Yang W.-C."/>
            <person name="Schijlen E."/>
            <person name="Repin R."/>
            <person name="Schilthuizen M."/>
            <person name="Schranz E."/>
            <person name="Heidstra R."/>
            <person name="Miyata K."/>
            <person name="Fedorova E."/>
            <person name="Kohlen W."/>
            <person name="Bisseling T."/>
            <person name="Smit S."/>
            <person name="Geurts R."/>
        </authorList>
    </citation>
    <scope>NUCLEOTIDE SEQUENCE [LARGE SCALE GENOMIC DNA]</scope>
    <source>
        <strain evidence="7">cv. RG33-2</strain>
    </source>
</reference>
<feature type="domain" description="NB-ARC" evidence="3">
    <location>
        <begin position="88"/>
        <end position="265"/>
    </location>
</feature>
<dbReference type="AlphaFoldDB" id="A0A2P5A3V9"/>
<evidence type="ECO:0000259" key="3">
    <source>
        <dbReference type="Pfam" id="PF00931"/>
    </source>
</evidence>
<dbReference type="Gene3D" id="3.80.10.10">
    <property type="entry name" value="Ribonuclease Inhibitor"/>
    <property type="match status" value="1"/>
</dbReference>
<keyword evidence="2" id="KW-0611">Plant defense</keyword>
<dbReference type="Proteomes" id="UP000237000">
    <property type="component" value="Unassembled WGS sequence"/>
</dbReference>
<dbReference type="SUPFAM" id="SSF52058">
    <property type="entry name" value="L domain-like"/>
    <property type="match status" value="1"/>
</dbReference>
<gene>
    <name evidence="6" type="ORF">TorRG33x02_358340</name>
</gene>
<comment type="caution">
    <text evidence="6">The sequence shown here is derived from an EMBL/GenBank/DDBJ whole genome shotgun (WGS) entry which is preliminary data.</text>
</comment>
<dbReference type="Gene3D" id="1.10.8.430">
    <property type="entry name" value="Helical domain of apoptotic protease-activating factors"/>
    <property type="match status" value="1"/>
</dbReference>